<feature type="transmembrane region" description="Helical" evidence="8">
    <location>
        <begin position="520"/>
        <end position="540"/>
    </location>
</feature>
<dbReference type="EnsemblBacteria" id="ABC22408">
    <property type="protein sequence ID" value="ABC22408"/>
    <property type="gene ID" value="Rru_A1608"/>
</dbReference>
<dbReference type="STRING" id="269796.Rru_A1608"/>
<dbReference type="InterPro" id="IPR049278">
    <property type="entry name" value="MS_channel_C"/>
</dbReference>
<evidence type="ECO:0000256" key="6">
    <source>
        <dbReference type="ARBA" id="ARBA00023136"/>
    </source>
</evidence>
<feature type="region of interest" description="Disordered" evidence="7">
    <location>
        <begin position="402"/>
        <end position="425"/>
    </location>
</feature>
<feature type="transmembrane region" description="Helical" evidence="8">
    <location>
        <begin position="219"/>
        <end position="242"/>
    </location>
</feature>
<keyword evidence="9" id="KW-0732">Signal</keyword>
<evidence type="ECO:0000256" key="9">
    <source>
        <dbReference type="SAM" id="SignalP"/>
    </source>
</evidence>
<evidence type="ECO:0000256" key="3">
    <source>
        <dbReference type="ARBA" id="ARBA00022475"/>
    </source>
</evidence>
<gene>
    <name evidence="12" type="ordered locus">Rru_A1608</name>
</gene>
<dbReference type="HOGENOM" id="CLU_011796_1_0_5"/>
<organism evidence="12 13">
    <name type="scientific">Rhodospirillum rubrum (strain ATCC 11170 / ATH 1.1.1 / DSM 467 / LMG 4362 / NCIMB 8255 / S1)</name>
    <dbReference type="NCBI Taxonomy" id="269796"/>
    <lineage>
        <taxon>Bacteria</taxon>
        <taxon>Pseudomonadati</taxon>
        <taxon>Pseudomonadota</taxon>
        <taxon>Alphaproteobacteria</taxon>
        <taxon>Rhodospirillales</taxon>
        <taxon>Rhodospirillaceae</taxon>
        <taxon>Rhodospirillum</taxon>
    </lineage>
</organism>
<evidence type="ECO:0000313" key="12">
    <source>
        <dbReference type="EMBL" id="ABC22408.1"/>
    </source>
</evidence>
<dbReference type="SUPFAM" id="SSF82861">
    <property type="entry name" value="Mechanosensitive channel protein MscS (YggB), transmembrane region"/>
    <property type="match status" value="1"/>
</dbReference>
<feature type="chain" id="PRO_5004215029" evidence="9">
    <location>
        <begin position="24"/>
        <end position="868"/>
    </location>
</feature>
<feature type="region of interest" description="Disordered" evidence="7">
    <location>
        <begin position="812"/>
        <end position="868"/>
    </location>
</feature>
<feature type="transmembrane region" description="Helical" evidence="8">
    <location>
        <begin position="634"/>
        <end position="653"/>
    </location>
</feature>
<keyword evidence="13" id="KW-1185">Reference proteome</keyword>
<dbReference type="eggNOG" id="COG3264">
    <property type="taxonomic scope" value="Bacteria"/>
</dbReference>
<dbReference type="SUPFAM" id="SSF50182">
    <property type="entry name" value="Sm-like ribonucleoproteins"/>
    <property type="match status" value="1"/>
</dbReference>
<dbReference type="InterPro" id="IPR011014">
    <property type="entry name" value="MscS_channel_TM-2"/>
</dbReference>
<sequence>MRCVWAAVAAVFCLVAVALPVSAQTSPGPAATTAAAAPEVPVLDRLKKAAATWEPTLNDVDKRLNRPLSGRDAETLDALASRLRAVRDEAVLFRQAATDRLAETEKLIEALGPPPKDGEGEEAKDMKARRQSYTDLLGTWKSRQADIEVSAARAETLLNRISEIRRRTLVTSLFDPTPLPWMPDVLAQGGPELIDGLVAIAASPVNWYQSGDEADRRKAAFNAIGVWIILAGGTGWVVRWWVQRRFGRRPDIENPPYGRRLIAALAEATAEGIIPALVLGGMIAWITKTWTDDQGLFTRVMLGGLFNVLLVLITRAVTRAALSPGLPSWRLTDHGDQQASKLAHIVVVLAMVVAVDRFMTGLAGDMPPSDASTWIVSALFKLFEGLILIRLSNADLWARPKPEDGAEDGAPKVQPLATPSQEDDEAKAGEGAFRLLLLLVRLAVMLVTVVGMMAGLVGYGRLGIFLIDGLLATCAILGAALVLRGLLHELIGVAVTWSWLRDRAGYEGPSLNKMKFWLQALFDPLLIVGVVMVASPSWGVPWRDVLDGTVTLLTGVTIGSVRISIVDIAVGILVFLVAMAITRVAQGTLQRKVLSQTGMDAGVRHSLTAVLGYIGLVAAAALAVGTMGIDLTNIALIAGALSVGIGFGLQNIVNNFVSGLIILVERPVKVGDWVIIGSHEGLVKRISFRATELETFTQASVVIPNAEILSSPFTNLTLRNRLGRIDVSVLVIMNSDTRKVRDLLLEIARAHPQVLTLPAPWVVLKAFADTGLEFEVRSYTSNVMNRGTIASDMRLEIDRRFREEGVIMPAPLRPIITPGTGSVEQTAADHDLPAGARPVEEKPVAESKPVEVKKPAAGGRPATTGDSR</sequence>
<feature type="transmembrane region" description="Helical" evidence="8">
    <location>
        <begin position="296"/>
        <end position="318"/>
    </location>
</feature>
<dbReference type="PATRIC" id="fig|269796.9.peg.1685"/>
<evidence type="ECO:0000256" key="8">
    <source>
        <dbReference type="SAM" id="Phobius"/>
    </source>
</evidence>
<dbReference type="InterPro" id="IPR011066">
    <property type="entry name" value="MscS_channel_C_sf"/>
</dbReference>
<evidence type="ECO:0000256" key="2">
    <source>
        <dbReference type="ARBA" id="ARBA00008017"/>
    </source>
</evidence>
<reference evidence="12 13" key="1">
    <citation type="journal article" date="2011" name="Stand. Genomic Sci.">
        <title>Complete genome sequence of Rhodospirillum rubrum type strain (S1).</title>
        <authorList>
            <person name="Munk A.C."/>
            <person name="Copeland A."/>
            <person name="Lucas S."/>
            <person name="Lapidus A."/>
            <person name="Del Rio T.G."/>
            <person name="Barry K."/>
            <person name="Detter J.C."/>
            <person name="Hammon N."/>
            <person name="Israni S."/>
            <person name="Pitluck S."/>
            <person name="Brettin T."/>
            <person name="Bruce D."/>
            <person name="Han C."/>
            <person name="Tapia R."/>
            <person name="Gilna P."/>
            <person name="Schmutz J."/>
            <person name="Larimer F."/>
            <person name="Land M."/>
            <person name="Kyrpides N.C."/>
            <person name="Mavromatis K."/>
            <person name="Richardson P."/>
            <person name="Rohde M."/>
            <person name="Goker M."/>
            <person name="Klenk H.P."/>
            <person name="Zhang Y."/>
            <person name="Roberts G.P."/>
            <person name="Reslewic S."/>
            <person name="Schwartz D.C."/>
        </authorList>
    </citation>
    <scope>NUCLEOTIDE SEQUENCE [LARGE SCALE GENOMIC DNA]</scope>
    <source>
        <strain evidence="13">ATCC 11170 / ATH 1.1.1 / DSM 467 / LMG 4362 / NCIMB 8255 / S1</strain>
    </source>
</reference>
<dbReference type="PhylomeDB" id="Q2RTY7"/>
<name>Q2RTY7_RHORT</name>
<dbReference type="PANTHER" id="PTHR30347:SF9">
    <property type="entry name" value="MINICONDUCTANCE MECHANOSENSITIVE CHANNEL MSCM"/>
    <property type="match status" value="1"/>
</dbReference>
<dbReference type="Pfam" id="PF00924">
    <property type="entry name" value="MS_channel_2nd"/>
    <property type="match status" value="1"/>
</dbReference>
<accession>Q2RTY7</accession>
<dbReference type="KEGG" id="rru:Rru_A1608"/>
<evidence type="ECO:0000259" key="10">
    <source>
        <dbReference type="Pfam" id="PF00924"/>
    </source>
</evidence>
<feature type="signal peptide" evidence="9">
    <location>
        <begin position="1"/>
        <end position="23"/>
    </location>
</feature>
<feature type="transmembrane region" description="Helical" evidence="8">
    <location>
        <begin position="560"/>
        <end position="585"/>
    </location>
</feature>
<dbReference type="GO" id="GO:0008381">
    <property type="term" value="F:mechanosensitive monoatomic ion channel activity"/>
    <property type="evidence" value="ECO:0007669"/>
    <property type="project" value="UniProtKB-ARBA"/>
</dbReference>
<keyword evidence="6 8" id="KW-0472">Membrane</keyword>
<feature type="transmembrane region" description="Helical" evidence="8">
    <location>
        <begin position="606"/>
        <end position="628"/>
    </location>
</feature>
<dbReference type="Pfam" id="PF21082">
    <property type="entry name" value="MS_channel_3rd"/>
    <property type="match status" value="1"/>
</dbReference>
<keyword evidence="4 8" id="KW-0812">Transmembrane</keyword>
<dbReference type="Gene3D" id="2.30.30.60">
    <property type="match status" value="1"/>
</dbReference>
<dbReference type="Gene3D" id="3.30.70.100">
    <property type="match status" value="1"/>
</dbReference>
<evidence type="ECO:0000313" key="13">
    <source>
        <dbReference type="Proteomes" id="UP000001929"/>
    </source>
</evidence>
<feature type="transmembrane region" description="Helical" evidence="8">
    <location>
        <begin position="435"/>
        <end position="456"/>
    </location>
</feature>
<evidence type="ECO:0000256" key="4">
    <source>
        <dbReference type="ARBA" id="ARBA00022692"/>
    </source>
</evidence>
<dbReference type="InterPro" id="IPR023408">
    <property type="entry name" value="MscS_beta-dom_sf"/>
</dbReference>
<keyword evidence="5 8" id="KW-1133">Transmembrane helix</keyword>
<feature type="compositionally biased region" description="Basic and acidic residues" evidence="7">
    <location>
        <begin position="827"/>
        <end position="854"/>
    </location>
</feature>
<dbReference type="EMBL" id="CP000230">
    <property type="protein sequence ID" value="ABC22408.1"/>
    <property type="molecule type" value="Genomic_DNA"/>
</dbReference>
<dbReference type="AlphaFoldDB" id="Q2RTY7"/>
<dbReference type="InterPro" id="IPR006685">
    <property type="entry name" value="MscS_channel_2nd"/>
</dbReference>
<feature type="transmembrane region" description="Helical" evidence="8">
    <location>
        <begin position="262"/>
        <end position="284"/>
    </location>
</feature>
<feature type="domain" description="Mechanosensitive ion channel MscS" evidence="10">
    <location>
        <begin position="651"/>
        <end position="717"/>
    </location>
</feature>
<dbReference type="SUPFAM" id="SSF82689">
    <property type="entry name" value="Mechanosensitive channel protein MscS (YggB), C-terminal domain"/>
    <property type="match status" value="1"/>
</dbReference>
<comment type="subcellular location">
    <subcellularLocation>
        <location evidence="1">Cell membrane</location>
        <topology evidence="1">Multi-pass membrane protein</topology>
    </subcellularLocation>
</comment>
<protein>
    <submittedName>
        <fullName evidence="12">MscS Mechanosensitive ion channel</fullName>
    </submittedName>
</protein>
<feature type="transmembrane region" description="Helical" evidence="8">
    <location>
        <begin position="462"/>
        <end position="483"/>
    </location>
</feature>
<evidence type="ECO:0000259" key="11">
    <source>
        <dbReference type="Pfam" id="PF21082"/>
    </source>
</evidence>
<dbReference type="InterPro" id="IPR010920">
    <property type="entry name" value="LSM_dom_sf"/>
</dbReference>
<dbReference type="RefSeq" id="WP_011389298.1">
    <property type="nucleotide sequence ID" value="NC_007643.1"/>
</dbReference>
<evidence type="ECO:0000256" key="7">
    <source>
        <dbReference type="SAM" id="MobiDB-lite"/>
    </source>
</evidence>
<feature type="domain" description="Mechanosensitive ion channel MscS C-terminal" evidence="11">
    <location>
        <begin position="726"/>
        <end position="807"/>
    </location>
</feature>
<comment type="similarity">
    <text evidence="2">Belongs to the MscS (TC 1.A.23) family.</text>
</comment>
<keyword evidence="3" id="KW-1003">Cell membrane</keyword>
<dbReference type="InterPro" id="IPR052702">
    <property type="entry name" value="MscS-like_channel"/>
</dbReference>
<evidence type="ECO:0000256" key="1">
    <source>
        <dbReference type="ARBA" id="ARBA00004651"/>
    </source>
</evidence>
<evidence type="ECO:0000256" key="5">
    <source>
        <dbReference type="ARBA" id="ARBA00022989"/>
    </source>
</evidence>
<dbReference type="GO" id="GO:0005886">
    <property type="term" value="C:plasma membrane"/>
    <property type="evidence" value="ECO:0007669"/>
    <property type="project" value="UniProtKB-SubCell"/>
</dbReference>
<dbReference type="Proteomes" id="UP000001929">
    <property type="component" value="Chromosome"/>
</dbReference>
<dbReference type="PANTHER" id="PTHR30347">
    <property type="entry name" value="POTASSIUM CHANNEL RELATED"/>
    <property type="match status" value="1"/>
</dbReference>
<dbReference type="Gene3D" id="1.10.287.1260">
    <property type="match status" value="1"/>
</dbReference>
<proteinExistence type="inferred from homology"/>